<organism evidence="3 4">
    <name type="scientific">Streptosporangium saharense</name>
    <dbReference type="NCBI Taxonomy" id="1706840"/>
    <lineage>
        <taxon>Bacteria</taxon>
        <taxon>Bacillati</taxon>
        <taxon>Actinomycetota</taxon>
        <taxon>Actinomycetes</taxon>
        <taxon>Streptosporangiales</taxon>
        <taxon>Streptosporangiaceae</taxon>
        <taxon>Streptosporangium</taxon>
    </lineage>
</organism>
<proteinExistence type="predicted"/>
<evidence type="ECO:0000259" key="2">
    <source>
        <dbReference type="Pfam" id="PF04149"/>
    </source>
</evidence>
<name>A0A7W7VMZ1_9ACTN</name>
<gene>
    <name evidence="3" type="ORF">FHS44_003223</name>
</gene>
<keyword evidence="4" id="KW-1185">Reference proteome</keyword>
<sequence>MNHTYNGMPATDLAGASWRKSRHSNSTGNCVELAELPDGSIAVRNSRFPGGPALIYTRDEIRALVLGVKDGEFDSLTV</sequence>
<evidence type="ECO:0000313" key="3">
    <source>
        <dbReference type="EMBL" id="MBB4916138.1"/>
    </source>
</evidence>
<accession>A0A7W7VMZ1</accession>
<evidence type="ECO:0000256" key="1">
    <source>
        <dbReference type="SAM" id="MobiDB-lite"/>
    </source>
</evidence>
<comment type="caution">
    <text evidence="3">The sequence shown here is derived from an EMBL/GenBank/DDBJ whole genome shotgun (WGS) entry which is preliminary data.</text>
</comment>
<dbReference type="AlphaFoldDB" id="A0A7W7VMZ1"/>
<protein>
    <recommendedName>
        <fullName evidence="2">DUF397 domain-containing protein</fullName>
    </recommendedName>
</protein>
<feature type="region of interest" description="Disordered" evidence="1">
    <location>
        <begin position="1"/>
        <end position="25"/>
    </location>
</feature>
<dbReference type="InterPro" id="IPR007278">
    <property type="entry name" value="DUF397"/>
</dbReference>
<reference evidence="3 4" key="1">
    <citation type="submission" date="2020-08" db="EMBL/GenBank/DDBJ databases">
        <title>Genomic Encyclopedia of Type Strains, Phase III (KMG-III): the genomes of soil and plant-associated and newly described type strains.</title>
        <authorList>
            <person name="Whitman W."/>
        </authorList>
    </citation>
    <scope>NUCLEOTIDE SEQUENCE [LARGE SCALE GENOMIC DNA]</scope>
    <source>
        <strain evidence="3 4">CECT 8840</strain>
    </source>
</reference>
<evidence type="ECO:0000313" key="4">
    <source>
        <dbReference type="Proteomes" id="UP000552644"/>
    </source>
</evidence>
<dbReference type="RefSeq" id="WP_184715044.1">
    <property type="nucleotide sequence ID" value="NZ_JACHJP010000002.1"/>
</dbReference>
<dbReference type="Pfam" id="PF04149">
    <property type="entry name" value="DUF397"/>
    <property type="match status" value="1"/>
</dbReference>
<dbReference type="Proteomes" id="UP000552644">
    <property type="component" value="Unassembled WGS sequence"/>
</dbReference>
<feature type="domain" description="DUF397" evidence="2">
    <location>
        <begin position="16"/>
        <end position="69"/>
    </location>
</feature>
<dbReference type="EMBL" id="JACHJP010000002">
    <property type="protein sequence ID" value="MBB4916138.1"/>
    <property type="molecule type" value="Genomic_DNA"/>
</dbReference>